<proteinExistence type="predicted"/>
<keyword evidence="3" id="KW-1185">Reference proteome</keyword>
<evidence type="ECO:0000313" key="3">
    <source>
        <dbReference type="Proteomes" id="UP001281761"/>
    </source>
</evidence>
<accession>A0ABQ9WQH5</accession>
<gene>
    <name evidence="2" type="ORF">BLNAU_24354</name>
</gene>
<sequence>MTALENVELPTDALPVDAVLRRAAASVYTLFDFPTLSLFHTFRTIARALANSPGLLLLDEPTSDLVAYTSWYVFVRDVMVASEKRMKEEDIRNTLLMKKALAGLHSVKTWKKKDGQAGGMLGEEGKGREERMHSDWMIPVCSSVHEPWDNDHVAFCSREDEEGMACVFEIIVEEQGDTKTLFRQFSLNANPFSNQRMGTIRIDVQERPQFISQTCISAVLLNSSPLTDLASIVAEVDANEVFMLHKTNMLEEIGAENELMERSCAGMMDWIGMGGLPEVDEEEEERRKETEAKEEEERLREERKEQELNKVAEETNEQEKRAKEAQPPTSDEHPSHIPLHYRLCRRPSSIIPLSLHTALLHLTPSTSSLVQYSSYLSPSRPISTNSLAPSALGPHTTRITETSWINTATVCSETMSDVWEGTKRNLKAMEEGDAQSSVATGQSEVAVSVEQAKKAREELEK</sequence>
<dbReference type="InterPro" id="IPR027417">
    <property type="entry name" value="P-loop_NTPase"/>
</dbReference>
<name>A0ABQ9WQH5_9EUKA</name>
<evidence type="ECO:0000313" key="2">
    <source>
        <dbReference type="EMBL" id="KAK2940736.1"/>
    </source>
</evidence>
<feature type="compositionally biased region" description="Polar residues" evidence="1">
    <location>
        <begin position="434"/>
        <end position="445"/>
    </location>
</feature>
<dbReference type="SUPFAM" id="SSF52540">
    <property type="entry name" value="P-loop containing nucleoside triphosphate hydrolases"/>
    <property type="match status" value="1"/>
</dbReference>
<feature type="region of interest" description="Disordered" evidence="1">
    <location>
        <begin position="273"/>
        <end position="336"/>
    </location>
</feature>
<protein>
    <submittedName>
        <fullName evidence="2">Uncharacterized protein</fullName>
    </submittedName>
</protein>
<organism evidence="2 3">
    <name type="scientific">Blattamonas nauphoetae</name>
    <dbReference type="NCBI Taxonomy" id="2049346"/>
    <lineage>
        <taxon>Eukaryota</taxon>
        <taxon>Metamonada</taxon>
        <taxon>Preaxostyla</taxon>
        <taxon>Oxymonadida</taxon>
        <taxon>Blattamonas</taxon>
    </lineage>
</organism>
<dbReference type="EMBL" id="JARBJD010000613">
    <property type="protein sequence ID" value="KAK2940736.1"/>
    <property type="molecule type" value="Genomic_DNA"/>
</dbReference>
<evidence type="ECO:0000256" key="1">
    <source>
        <dbReference type="SAM" id="MobiDB-lite"/>
    </source>
</evidence>
<feature type="region of interest" description="Disordered" evidence="1">
    <location>
        <begin position="430"/>
        <end position="461"/>
    </location>
</feature>
<comment type="caution">
    <text evidence="2">The sequence shown here is derived from an EMBL/GenBank/DDBJ whole genome shotgun (WGS) entry which is preliminary data.</text>
</comment>
<feature type="compositionally biased region" description="Basic and acidic residues" evidence="1">
    <location>
        <begin position="285"/>
        <end position="335"/>
    </location>
</feature>
<feature type="compositionally biased region" description="Basic and acidic residues" evidence="1">
    <location>
        <begin position="451"/>
        <end position="461"/>
    </location>
</feature>
<dbReference type="Proteomes" id="UP001281761">
    <property type="component" value="Unassembled WGS sequence"/>
</dbReference>
<reference evidence="2 3" key="1">
    <citation type="journal article" date="2022" name="bioRxiv">
        <title>Genomics of Preaxostyla Flagellates Illuminates Evolutionary Transitions and the Path Towards Mitochondrial Loss.</title>
        <authorList>
            <person name="Novak L.V.F."/>
            <person name="Treitli S.C."/>
            <person name="Pyrih J."/>
            <person name="Halakuc P."/>
            <person name="Pipaliya S.V."/>
            <person name="Vacek V."/>
            <person name="Brzon O."/>
            <person name="Soukal P."/>
            <person name="Eme L."/>
            <person name="Dacks J.B."/>
            <person name="Karnkowska A."/>
            <person name="Elias M."/>
            <person name="Hampl V."/>
        </authorList>
    </citation>
    <scope>NUCLEOTIDE SEQUENCE [LARGE SCALE GENOMIC DNA]</scope>
    <source>
        <strain evidence="2">NAU3</strain>
        <tissue evidence="2">Gut</tissue>
    </source>
</reference>